<reference evidence="1 2" key="1">
    <citation type="journal article" date="2024" name="BMC Genomics">
        <title>De novo assembly and annotation of Popillia japonica's genome with initial clues to its potential as an invasive pest.</title>
        <authorList>
            <person name="Cucini C."/>
            <person name="Boschi S."/>
            <person name="Funari R."/>
            <person name="Cardaioli E."/>
            <person name="Iannotti N."/>
            <person name="Marturano G."/>
            <person name="Paoli F."/>
            <person name="Bruttini M."/>
            <person name="Carapelli A."/>
            <person name="Frati F."/>
            <person name="Nardi F."/>
        </authorList>
    </citation>
    <scope>NUCLEOTIDE SEQUENCE [LARGE SCALE GENOMIC DNA]</scope>
    <source>
        <strain evidence="1">DMR45628</strain>
    </source>
</reference>
<proteinExistence type="predicted"/>
<dbReference type="EMBL" id="JASPKY010000095">
    <property type="protein sequence ID" value="KAK9737795.1"/>
    <property type="molecule type" value="Genomic_DNA"/>
</dbReference>
<organism evidence="1 2">
    <name type="scientific">Popillia japonica</name>
    <name type="common">Japanese beetle</name>
    <dbReference type="NCBI Taxonomy" id="7064"/>
    <lineage>
        <taxon>Eukaryota</taxon>
        <taxon>Metazoa</taxon>
        <taxon>Ecdysozoa</taxon>
        <taxon>Arthropoda</taxon>
        <taxon>Hexapoda</taxon>
        <taxon>Insecta</taxon>
        <taxon>Pterygota</taxon>
        <taxon>Neoptera</taxon>
        <taxon>Endopterygota</taxon>
        <taxon>Coleoptera</taxon>
        <taxon>Polyphaga</taxon>
        <taxon>Scarabaeiformia</taxon>
        <taxon>Scarabaeidae</taxon>
        <taxon>Rutelinae</taxon>
        <taxon>Popillia</taxon>
    </lineage>
</organism>
<name>A0AAW1LUT0_POPJA</name>
<evidence type="ECO:0000313" key="1">
    <source>
        <dbReference type="EMBL" id="KAK9737795.1"/>
    </source>
</evidence>
<accession>A0AAW1LUT0</accession>
<protein>
    <submittedName>
        <fullName evidence="1">Uncharacterized protein</fullName>
    </submittedName>
</protein>
<keyword evidence="2" id="KW-1185">Reference proteome</keyword>
<sequence>MESMLEFQEDTSLTIEGVGRSQPKRREFYGTTNIANVTTDACGIIDRYGVRILTAVTKAVGHDAPPLSTFKQTDLLALIIYWYGKLLEDRECEQTCCTSY</sequence>
<dbReference type="Proteomes" id="UP001458880">
    <property type="component" value="Unassembled WGS sequence"/>
</dbReference>
<evidence type="ECO:0000313" key="2">
    <source>
        <dbReference type="Proteomes" id="UP001458880"/>
    </source>
</evidence>
<gene>
    <name evidence="1" type="ORF">QE152_g10403</name>
</gene>
<comment type="caution">
    <text evidence="1">The sequence shown here is derived from an EMBL/GenBank/DDBJ whole genome shotgun (WGS) entry which is preliminary data.</text>
</comment>
<dbReference type="AlphaFoldDB" id="A0AAW1LUT0"/>